<dbReference type="InParanoid" id="A0A409WXZ8"/>
<proteinExistence type="predicted"/>
<keyword evidence="2" id="KW-1185">Reference proteome</keyword>
<accession>A0A409WXZ8</accession>
<dbReference type="Proteomes" id="UP000283269">
    <property type="component" value="Unassembled WGS sequence"/>
</dbReference>
<evidence type="ECO:0000313" key="1">
    <source>
        <dbReference type="EMBL" id="PPQ83398.1"/>
    </source>
</evidence>
<dbReference type="OrthoDB" id="3213671at2759"/>
<protein>
    <submittedName>
        <fullName evidence="1">Uncharacterized protein</fullName>
    </submittedName>
</protein>
<organism evidence="1 2">
    <name type="scientific">Psilocybe cyanescens</name>
    <dbReference type="NCBI Taxonomy" id="93625"/>
    <lineage>
        <taxon>Eukaryota</taxon>
        <taxon>Fungi</taxon>
        <taxon>Dikarya</taxon>
        <taxon>Basidiomycota</taxon>
        <taxon>Agaricomycotina</taxon>
        <taxon>Agaricomycetes</taxon>
        <taxon>Agaricomycetidae</taxon>
        <taxon>Agaricales</taxon>
        <taxon>Agaricineae</taxon>
        <taxon>Strophariaceae</taxon>
        <taxon>Psilocybe</taxon>
    </lineage>
</organism>
<dbReference type="EMBL" id="NHYD01003017">
    <property type="protein sequence ID" value="PPQ83398.1"/>
    <property type="molecule type" value="Genomic_DNA"/>
</dbReference>
<gene>
    <name evidence="1" type="ORF">CVT25_003845</name>
</gene>
<comment type="caution">
    <text evidence="1">The sequence shown here is derived from an EMBL/GenBank/DDBJ whole genome shotgun (WGS) entry which is preliminary data.</text>
</comment>
<sequence length="276" mass="31457">MQHLQHLVRSKPGSEWNFVDLEVRNILVQDVDAATFFGLPNGELPALTAVSPAVLNVPEIEILQESDMPDSAQISKEDHVFFKYLRRVGLYRFGKEAGNDLIRHVLKMLDFDDGERLITTGREMILEVCGTRVSAKADTDVWDGYAHSLLVQCEEYSALINEPNEPLIAAAIAAFSENNYFHLYKPRSLWTFYGIALTGSAPFFYKIPVTEDLVNDVVSGKYPAEPVIVQRLVPPVQDQRHYHQQGMMPVENRRIVFQCLEALRGVLSLHYMIFWF</sequence>
<reference evidence="1 2" key="1">
    <citation type="journal article" date="2018" name="Evol. Lett.">
        <title>Horizontal gene cluster transfer increased hallucinogenic mushroom diversity.</title>
        <authorList>
            <person name="Reynolds H.T."/>
            <person name="Vijayakumar V."/>
            <person name="Gluck-Thaler E."/>
            <person name="Korotkin H.B."/>
            <person name="Matheny P.B."/>
            <person name="Slot J.C."/>
        </authorList>
    </citation>
    <scope>NUCLEOTIDE SEQUENCE [LARGE SCALE GENOMIC DNA]</scope>
    <source>
        <strain evidence="1 2">2631</strain>
    </source>
</reference>
<name>A0A409WXZ8_PSICY</name>
<evidence type="ECO:0000313" key="2">
    <source>
        <dbReference type="Proteomes" id="UP000283269"/>
    </source>
</evidence>
<dbReference type="AlphaFoldDB" id="A0A409WXZ8"/>